<keyword evidence="23" id="KW-0170">Cobalt</keyword>
<dbReference type="InterPro" id="IPR013032">
    <property type="entry name" value="EGF-like_CS"/>
</dbReference>
<keyword evidence="16" id="KW-0443">Lipid metabolism</keyword>
<keyword evidence="20" id="KW-0325">Glycoprotein</keyword>
<dbReference type="InterPro" id="IPR009030">
    <property type="entry name" value="Growth_fac_rcpt_cys_sf"/>
</dbReference>
<feature type="domain" description="CUB" evidence="32">
    <location>
        <begin position="2248"/>
        <end position="2365"/>
    </location>
</feature>
<feature type="domain" description="EGF-like" evidence="33">
    <location>
        <begin position="407"/>
        <end position="442"/>
    </location>
</feature>
<dbReference type="PANTHER" id="PTHR24251">
    <property type="entry name" value="OVOCHYMASE-RELATED"/>
    <property type="match status" value="1"/>
</dbReference>
<feature type="coiled-coil region" evidence="30">
    <location>
        <begin position="93"/>
        <end position="135"/>
    </location>
</feature>
<dbReference type="CDD" id="cd22201">
    <property type="entry name" value="cubilin_NTD"/>
    <property type="match status" value="1"/>
</dbReference>
<keyword evidence="18 29" id="KW-1015">Disulfide bond</keyword>
<dbReference type="InterPro" id="IPR000859">
    <property type="entry name" value="CUB_dom"/>
</dbReference>
<dbReference type="PROSITE" id="PS01187">
    <property type="entry name" value="EGF_CA"/>
    <property type="match status" value="2"/>
</dbReference>
<dbReference type="Pfam" id="PF07645">
    <property type="entry name" value="EGF_CA"/>
    <property type="match status" value="2"/>
</dbReference>
<feature type="domain" description="CUB" evidence="32">
    <location>
        <begin position="1073"/>
        <end position="1186"/>
    </location>
</feature>
<dbReference type="Pfam" id="PF12947">
    <property type="entry name" value="EGF_3"/>
    <property type="match status" value="1"/>
</dbReference>
<comment type="function">
    <text evidence="26">Endocytic receptor which plays a role in lipoprotein, vitamin and iron metabolism by facilitating their uptake. Acts together with LRP2 to mediate endocytosis of high-density lipoproteins, GC, hemoglobin, ALB, TF and SCGB1A1. Acts together with AMN to mediate endocytosis of the CBLIF-cobalamin complex. Binds to ALB, MB, Kappa and lambda-light chains, TF, hemoglobin, GC, SCGB1A1, APOA1, high density lipoprotein, and the CBLIF-cobalamin complex. Ligand binding requires calcium. Serves as important transporter in several absorptive epithelia, including intestine, renal proximal tubules and embryonic yolk sac. May play an important role in the development of the peri-implantation embryo through internalization of APOA1 and cholesterol. Binds to LGALS3 at the maternal-fetal interface.</text>
</comment>
<evidence type="ECO:0000256" key="20">
    <source>
        <dbReference type="ARBA" id="ARBA00023180"/>
    </source>
</evidence>
<dbReference type="FunFam" id="2.60.120.290:FF:000005">
    <property type="entry name" value="Procollagen C-endopeptidase enhancer 1"/>
    <property type="match status" value="6"/>
</dbReference>
<feature type="domain" description="CUB" evidence="32">
    <location>
        <begin position="835"/>
        <end position="947"/>
    </location>
</feature>
<dbReference type="InterPro" id="IPR000152">
    <property type="entry name" value="EGF-type_Asp/Asn_hydroxyl_site"/>
</dbReference>
<evidence type="ECO:0000256" key="19">
    <source>
        <dbReference type="ARBA" id="ARBA00023166"/>
    </source>
</evidence>
<feature type="disulfide bond" evidence="28">
    <location>
        <begin position="3189"/>
        <end position="3216"/>
    </location>
</feature>
<feature type="domain" description="CUB" evidence="32">
    <location>
        <begin position="1422"/>
        <end position="1535"/>
    </location>
</feature>
<dbReference type="GO" id="GO:0005509">
    <property type="term" value="F:calcium ion binding"/>
    <property type="evidence" value="ECO:0007669"/>
    <property type="project" value="InterPro"/>
</dbReference>
<keyword evidence="11 31" id="KW-0732">Signal</keyword>
<dbReference type="PROSITE" id="PS50026">
    <property type="entry name" value="EGF_3"/>
    <property type="match status" value="5"/>
</dbReference>
<dbReference type="KEGG" id="aplc:110988554"/>
<organism evidence="34 35">
    <name type="scientific">Acanthaster planci</name>
    <name type="common">Crown-of-thorns starfish</name>
    <dbReference type="NCBI Taxonomy" id="133434"/>
    <lineage>
        <taxon>Eukaryota</taxon>
        <taxon>Metazoa</taxon>
        <taxon>Echinodermata</taxon>
        <taxon>Eleutherozoa</taxon>
        <taxon>Asterozoa</taxon>
        <taxon>Asteroidea</taxon>
        <taxon>Valvatacea</taxon>
        <taxon>Valvatida</taxon>
        <taxon>Acanthasteridae</taxon>
        <taxon>Acanthaster</taxon>
    </lineage>
</organism>
<keyword evidence="19" id="KW-1207">Sterol metabolism</keyword>
<evidence type="ECO:0000256" key="22">
    <source>
        <dbReference type="ARBA" id="ARBA00023228"/>
    </source>
</evidence>
<dbReference type="FunFam" id="2.10.25.10:FF:000004">
    <property type="entry name" value="Neurogenic locus notch 1"/>
    <property type="match status" value="1"/>
</dbReference>
<dbReference type="GeneID" id="110988554"/>
<evidence type="ECO:0000256" key="31">
    <source>
        <dbReference type="SAM" id="SignalP"/>
    </source>
</evidence>
<feature type="domain" description="CUB" evidence="32">
    <location>
        <begin position="2487"/>
        <end position="2600"/>
    </location>
</feature>
<keyword evidence="14" id="KW-0106">Calcium</keyword>
<evidence type="ECO:0000256" key="8">
    <source>
        <dbReference type="ARBA" id="ARBA00022628"/>
    </source>
</evidence>
<gene>
    <name evidence="35" type="primary">LOC110988554</name>
</gene>
<dbReference type="InterPro" id="IPR035914">
    <property type="entry name" value="Sperma_CUB_dom_sf"/>
</dbReference>
<feature type="disulfide bond" evidence="29">
    <location>
        <begin position="163"/>
        <end position="172"/>
    </location>
</feature>
<dbReference type="Pfam" id="PF12661">
    <property type="entry name" value="hEGF"/>
    <property type="match status" value="1"/>
</dbReference>
<evidence type="ECO:0000256" key="21">
    <source>
        <dbReference type="ARBA" id="ARBA00023221"/>
    </source>
</evidence>
<feature type="domain" description="CUB" evidence="32">
    <location>
        <begin position="1653"/>
        <end position="1768"/>
    </location>
</feature>
<evidence type="ECO:0000256" key="2">
    <source>
        <dbReference type="ARBA" id="ARBA00004202"/>
    </source>
</evidence>
<feature type="disulfide bond" evidence="28">
    <location>
        <begin position="1303"/>
        <end position="1330"/>
    </location>
</feature>
<dbReference type="GO" id="GO:0015031">
    <property type="term" value="P:protein transport"/>
    <property type="evidence" value="ECO:0007669"/>
    <property type="project" value="UniProtKB-KW"/>
</dbReference>
<keyword evidence="9" id="KW-0165">Cleavage on pair of basic residues</keyword>
<dbReference type="FunFam" id="2.60.120.290:FF:000003">
    <property type="entry name" value="Neuropilin"/>
    <property type="match status" value="3"/>
</dbReference>
<keyword evidence="7" id="KW-0597">Phosphoprotein</keyword>
<feature type="domain" description="CUB" evidence="32">
    <location>
        <begin position="2367"/>
        <end position="2483"/>
    </location>
</feature>
<evidence type="ECO:0000259" key="32">
    <source>
        <dbReference type="PROSITE" id="PS01180"/>
    </source>
</evidence>
<feature type="domain" description="CUB" evidence="32">
    <location>
        <begin position="1772"/>
        <end position="1880"/>
    </location>
</feature>
<feature type="domain" description="CUB" evidence="32">
    <location>
        <begin position="602"/>
        <end position="715"/>
    </location>
</feature>
<keyword evidence="12" id="KW-0677">Repeat</keyword>
<dbReference type="FunFam" id="2.10.25.10:FF:000379">
    <property type="entry name" value="Cubilin"/>
    <property type="match status" value="1"/>
</dbReference>
<evidence type="ECO:0000256" key="13">
    <source>
        <dbReference type="ARBA" id="ARBA00022753"/>
    </source>
</evidence>
<feature type="domain" description="EGF-like" evidence="33">
    <location>
        <begin position="175"/>
        <end position="216"/>
    </location>
</feature>
<evidence type="ECO:0000256" key="16">
    <source>
        <dbReference type="ARBA" id="ARBA00023098"/>
    </source>
</evidence>
<keyword evidence="6" id="KW-0153">Cholesterol metabolism</keyword>
<dbReference type="FunFam" id="2.60.120.290:FF:000013">
    <property type="entry name" value="Membrane frizzled-related protein"/>
    <property type="match status" value="16"/>
</dbReference>
<evidence type="ECO:0000256" key="26">
    <source>
        <dbReference type="ARBA" id="ARBA00049611"/>
    </source>
</evidence>
<feature type="domain" description="EGF-like" evidence="33">
    <location>
        <begin position="137"/>
        <end position="173"/>
    </location>
</feature>
<proteinExistence type="predicted"/>
<dbReference type="RefSeq" id="XP_022107898.1">
    <property type="nucleotide sequence ID" value="XM_022252206.1"/>
</dbReference>
<feature type="domain" description="CUB" evidence="32">
    <location>
        <begin position="1303"/>
        <end position="1420"/>
    </location>
</feature>
<evidence type="ECO:0000313" key="34">
    <source>
        <dbReference type="Proteomes" id="UP000694845"/>
    </source>
</evidence>
<dbReference type="SUPFAM" id="SSF57184">
    <property type="entry name" value="Growth factor receptor domain"/>
    <property type="match status" value="1"/>
</dbReference>
<evidence type="ECO:0000256" key="29">
    <source>
        <dbReference type="PROSITE-ProRule" id="PRU00076"/>
    </source>
</evidence>
<evidence type="ECO:0000259" key="33">
    <source>
        <dbReference type="PROSITE" id="PS50026"/>
    </source>
</evidence>
<dbReference type="PROSITE" id="PS00010">
    <property type="entry name" value="ASX_HYDROXYL"/>
    <property type="match status" value="3"/>
</dbReference>
<dbReference type="PANTHER" id="PTHR24251:SF37">
    <property type="entry name" value="CUB DOMAIN-CONTAINING PROTEIN"/>
    <property type="match status" value="1"/>
</dbReference>
<feature type="domain" description="CUB" evidence="32">
    <location>
        <begin position="2726"/>
        <end position="2841"/>
    </location>
</feature>
<dbReference type="SUPFAM" id="SSF49854">
    <property type="entry name" value="Spermadhesin, CUB domain"/>
    <property type="match status" value="27"/>
</dbReference>
<sequence>MANRSSSIRTALGVFLVLWLWVALLSGPGAEAAVRNKRQDASTADADDQPRMVTNDGHLIFQTGSNHNISFKPTGSGRVVFGDYDLMDVVNKASDNERDINLLKTRVSALENQGTGNLETRVATLEQQVQMLTNNLNSNDCQNNPCQHGGTCINLYQGYQCRCVAGWQGDTCNEDVNECAIIVGTEDECQNSGTCVNTAGSFRCQCEPDWFGPQCTIKYDDCSTASHDDLCGHGYCVNDPRVVAGRPKYSCICVEGWQTDGTSNPACIQDVDECSGREYPCSSDPLVQCINVPGTYYCGTCPTGYTGNGHQCNDVNECLTNNGGCSVSPLVQCTNTPGSRQCGPCPIGYIGDGVVCTYVGVCQQNNGGCSPYATCSENSGVPSGRICTCNPGYTGNGEGPSGCVPSTGPTCQDNPCVNGRCETLGSSFRCVCDPGWQGDRCGQDIDECASTPCDNGGTCHNLINGFDCDCADGFSGDRCQETQQSCGGYLNGATGYFEFPPLGQVYDHGLSCAWVITVDADKVIYITFARFKLEYHPNCDFDFLQINDGDSASDQPLGRFCGDTPPSAITSTHNQLYFWFRSDGSVSYEGFGINWASQDPVCGGDLSNSNHGSINSPGYPGNYPINRDCVWTVTVDAGLYITFAFGTLQLEHHDTCAYDYLEIRDGLTESAPSLGKFCSTTTPAPVQTTGPYAFVRFHSDGSLTDTGFHITYTSTSIAPQCGGALTADSAIIISPNYPNPYPHDVECIWTVQIQDNGRIKFTITDLSIEEHANCVYDYVEVRDGFDETAAFVGRYCHADAIPPPFVSTANTLWVKFKSDVSVSAGGFRATYELDCGGVYTDPSQDLISPYFPNYYPHDKTCEYVINAPQGQVVVLTFVTFDIEAHLNCDYDYLEVRDGASEDATLISKLCGTALPSDQTSNGNSMYLKFVTDGSVANYGFRATFSFEDAGPGSCGGQFTGDTGIIASPPHPQGYPHGVNCIYVITVSDGYVIRLTFNSFSLESATNCIFDYVQIYDNATNAASPDLGRYCGSDSPPVLTTSGNIMTVIFHTDSSVAREGFTANYVALDATTVCGGDLTTPTGVITTPNYPDDYPHNRQCVWVISVPTGQQISVNFTDFDLEQHFNCAFDYVELRNGGYATSPLIGTFCGSSINPTMYTSHSNKMYIKFESDFSLSARGFSLAYDGTATGCGGSLTTPTGSFVSPNYPFPYGHNAECFWLITANQGSTLYLTFADFDVETHSSCYYDYVRVFDGLTENDPILGTYCGTDLPPPIQSTSNGLRVKFRTDYSVSGSGFHAAYQTNCDHVRLTDYNGVIESPNFPDPYPHNRDCTWIIVTTEGNTVNLTFTTLELEFHSTCSYDYIEVRDGQDDDSPLIGSQLCGQNLQPEDMFFTSTSQYLLIKFHSDSSVADAGFQASYVINGCGGVLTENTGTLSSPNYPNHYDHNRVCTWTITVDFGHAITLTITDFDVEASNNCNFDALKVYSGTDANGQLLAQICHTQTSPQQISTTGRNMFVYFRTDSSINGRGFTANYQSIDGGCGGNFSTPTGDFHSHNYPNNYDHNTDCTWLITVAEDHRVKLTFLDFQLEGASCQYDYVRVYDGPSLNYPVLLTQCGDGLPDPPTIYSSDRQMFIRMLADGSVSRRGFHATYETACGGRLDATQTGVVKSTNYPSTYPAYQNCTWIIESANPGDRVTLTFSHVDIEASPNGCEHDVLTIREGNDENGPVISEICGTTLPAPITSFGAALTVTFTSDSSVEQTGFRFTYSTSLSVCGGDITATDGAFSSPGYPANYPVDTECVWTIQSSPGNQVQVSFSVFNLESICIHDYLEARVGNENGTLIGRFCGPRRPSNLTASGSMWLKFRSDASGTGVGFLANFAQVFGGTLIAPTGQIASPLYPNNYLNNLDVVWSIYVSGSARVRITFTQFSVEPGFNLCNYDALEVYDGPDTQASLILSACDTSLPNPVESSGSVATLRFRTDGSVVSSGWLLNWIEVTGTVIPSTLPPNQCGGVLAAMDTAQTFSSPNYPNGYGHNLDCYWLIEADPGRTVRLEFTDINLEPHPSCFFDYIQLYDGSVADPSSSLVTHCGRVDPLPNPVFSTSNTMYAVFHSDNSVNGTGFQASYQSYCGGNIISQAGTITSPLYPSNYPNNQDCVWVVQATTGSTIQVTFQSSFNIATSSNCQNDYVQLYNGGEDTSPPLGSSTTGRYCGSTAPAQMETSSNLLRVKFHSDASGVATGFSFSFLAQQQGCGGAVSLSDVLPSTDIMSPNYPSNYPQSVECIWIVTAPAGQAIRMTFDPQFYIEPHPSCVYDYLEILDGSSQSASQIGRYCGSTAPAPVATTGNAAYLRFRTDTSVAHTGFKLTAQIASCGGTISGTSGTITSPGFPGTYSNNLDCIWTIRAPDGHYMTFTFDSNFNIDNNAADCSGVGDVLVVNDGRNSSAFELARVCGNVAPSSFDTSSNYALVHFTTDGASVATGFSLSFQSSSEVCGGDFATATGTFTSPDYPQQYSHSRVCEWRITVAVGQVVTLSFDDFELESGGQACPFDYVEVFNGLEDDAPSLGRFCGNTPPQALVSTSNTMRVVFFTDGSVAFRGFSARYDSQDPSVCGALINLNPGSTGSFSSVGYPALNYTNNLNCQWLLANQATVNTSLYLSFDAAFDIEGNPSCSFDVLEIYAGVDTNSPLVGSFCGSSPPDPVAIPQPSAFVRFTTDSSIIGRGFQILYSASECGGLVTGTSGVITSPNYPDQYDHNDHCAWLIQAPPGTTVTLTFTAFDIESHSRCQYDYLSARNGGTVESPQLSGEDPWCGSTAPASITTASNEVFMVFMTDASASASGFRLEWTTATRGCGGTYHGNTGTFQTTNYPNAYVANEECFWVLMVESGYNVQVAFNTFNVASGDSVTVYDGDSDTDTVLGTFSGTTVPAPVSSSLNVIAVKFRSDGSNQGTGFQAAWSTGCGATFTGVTNGRIVSPGYPDRNYPNSITCEYVINWDPQQSLGLMFSDLFAIETSSNCVFDGLQIWAGTDDTGDMIGNYCGTQAPTNMLWMGSVFMRFHTDSSINDVGFGLDFEPGCGGTFTGSSGVVQTPQHLDTYRHDQNCSWLITVSDQRSVSLKFSSMDIELHPACSYDYIEIYDGADDSAPLLVSRLCGNTPPADAIISTSNSMLVRFVSDFSVSGEGFQAAYQEVIGPALGCGGNFNTPTGIISSVSLSGGDYENNLDCVYYVTAETNKVVQITFLGTFNIEGNQPGSCPYDFLEIRDGFGSQAPLIGYYCGSSVPSPITLSTNQAYFRFYTDSSITYSGFSFNYSSVDPVCGGTFNATNTPQTITSPNYPSNYPHNIRCTWYIGAPVDTHDHVRIRVNMFDVEDHSNCLYDYLEFRDYPISYGQPLRYCGSDIPPVYDSVGTTAQIYFMTDQSSSGSGFSLTYAIADCNKNYTGTNGRVTSPGYPTFYHENYNCQIRITAPAGSYLTLYFTELNIEYHPDCQYDSLTIYNGSDSTEAQLYNLCGNFIPEPVFLPANAAYLNFVTDSSVNYAGFDLTYTSSTVSSGCGGPLSGRRGSFTSPAHPFEYANNLDCGWSIEVPSGGNQLTLEITALGVEGTEGVCNEDYLEVYDGPSSSSLLYGRYCGLRQPAVITASNRQMFVRFVTDAQNAPNNGTFSGFRAVYSS</sequence>
<comment type="caution">
    <text evidence="29">Lacks conserved residue(s) required for the propagation of feature annotation.</text>
</comment>
<evidence type="ECO:0000256" key="17">
    <source>
        <dbReference type="ARBA" id="ARBA00023136"/>
    </source>
</evidence>
<evidence type="ECO:0000256" key="9">
    <source>
        <dbReference type="ARBA" id="ARBA00022685"/>
    </source>
</evidence>
<keyword evidence="4" id="KW-1003">Cell membrane</keyword>
<evidence type="ECO:0000256" key="18">
    <source>
        <dbReference type="ARBA" id="ARBA00023157"/>
    </source>
</evidence>
<feature type="domain" description="CUB" evidence="32">
    <location>
        <begin position="3189"/>
        <end position="3305"/>
    </location>
</feature>
<keyword evidence="13" id="KW-0967">Endosome</keyword>
<protein>
    <recommendedName>
        <fullName evidence="25">Cubilin</fullName>
    </recommendedName>
</protein>
<dbReference type="GO" id="GO:0005765">
    <property type="term" value="C:lysosomal membrane"/>
    <property type="evidence" value="ECO:0007669"/>
    <property type="project" value="UniProtKB-SubCell"/>
</dbReference>
<dbReference type="OrthoDB" id="6022136at2759"/>
<evidence type="ECO:0000256" key="28">
    <source>
        <dbReference type="PROSITE-ProRule" id="PRU00059"/>
    </source>
</evidence>
<feature type="domain" description="CUB" evidence="32">
    <location>
        <begin position="2008"/>
        <end position="2125"/>
    </location>
</feature>
<keyword evidence="21" id="KW-0753">Steroid metabolism</keyword>
<dbReference type="FunFam" id="2.10.25.10:FF:000260">
    <property type="entry name" value="Notch receptor 4"/>
    <property type="match status" value="1"/>
</dbReference>
<feature type="disulfide bond" evidence="28">
    <location>
        <begin position="1653"/>
        <end position="1680"/>
    </location>
</feature>
<keyword evidence="17" id="KW-0472">Membrane</keyword>
<dbReference type="SMART" id="SM00181">
    <property type="entry name" value="EGF"/>
    <property type="match status" value="8"/>
</dbReference>
<evidence type="ECO:0000256" key="1">
    <source>
        <dbReference type="ARBA" id="ARBA00004177"/>
    </source>
</evidence>
<evidence type="ECO:0000256" key="6">
    <source>
        <dbReference type="ARBA" id="ARBA00022548"/>
    </source>
</evidence>
<dbReference type="GO" id="GO:0005886">
    <property type="term" value="C:plasma membrane"/>
    <property type="evidence" value="ECO:0007669"/>
    <property type="project" value="UniProtKB-SubCell"/>
</dbReference>
<feature type="domain" description="CUB" evidence="32">
    <location>
        <begin position="721"/>
        <end position="834"/>
    </location>
</feature>
<keyword evidence="15" id="KW-0653">Protein transport</keyword>
<evidence type="ECO:0000256" key="11">
    <source>
        <dbReference type="ARBA" id="ARBA00022729"/>
    </source>
</evidence>
<dbReference type="GO" id="GO:0031419">
    <property type="term" value="F:cobalamin binding"/>
    <property type="evidence" value="ECO:0007669"/>
    <property type="project" value="UniProtKB-KW"/>
</dbReference>
<evidence type="ECO:0000256" key="10">
    <source>
        <dbReference type="ARBA" id="ARBA00022723"/>
    </source>
</evidence>
<evidence type="ECO:0000256" key="4">
    <source>
        <dbReference type="ARBA" id="ARBA00022475"/>
    </source>
</evidence>
<feature type="disulfide bond" evidence="28">
    <location>
        <begin position="602"/>
        <end position="629"/>
    </location>
</feature>
<dbReference type="PROSITE" id="PS01186">
    <property type="entry name" value="EGF_2"/>
    <property type="match status" value="3"/>
</dbReference>
<dbReference type="PROSITE" id="PS01180">
    <property type="entry name" value="CUB"/>
    <property type="match status" value="27"/>
</dbReference>
<feature type="chain" id="PRO_5034372266" description="Cubilin" evidence="31">
    <location>
        <begin position="33"/>
        <end position="3662"/>
    </location>
</feature>
<dbReference type="InterPro" id="IPR000742">
    <property type="entry name" value="EGF"/>
</dbReference>
<evidence type="ECO:0000256" key="27">
    <source>
        <dbReference type="ARBA" id="ARBA00049703"/>
    </source>
</evidence>
<feature type="domain" description="CUB" evidence="32">
    <location>
        <begin position="2953"/>
        <end position="3067"/>
    </location>
</feature>
<name>A0A8B7ZQP6_ACAPL</name>
<feature type="domain" description="CUB" evidence="32">
    <location>
        <begin position="3309"/>
        <end position="3424"/>
    </location>
</feature>
<feature type="signal peptide" evidence="31">
    <location>
        <begin position="1"/>
        <end position="32"/>
    </location>
</feature>
<dbReference type="InterPro" id="IPR001881">
    <property type="entry name" value="EGF-like_Ca-bd_dom"/>
</dbReference>
<dbReference type="InterPro" id="IPR024731">
    <property type="entry name" value="NELL2-like_EGF"/>
</dbReference>
<dbReference type="Gene3D" id="2.10.25.10">
    <property type="entry name" value="Laminin"/>
    <property type="match status" value="6"/>
</dbReference>
<evidence type="ECO:0000256" key="23">
    <source>
        <dbReference type="ARBA" id="ARBA00023285"/>
    </source>
</evidence>
<dbReference type="Pfam" id="PF00431">
    <property type="entry name" value="CUB"/>
    <property type="match status" value="27"/>
</dbReference>
<dbReference type="CDD" id="cd00054">
    <property type="entry name" value="EGF_CA"/>
    <property type="match status" value="5"/>
</dbReference>
<keyword evidence="30" id="KW-0175">Coiled coil</keyword>
<keyword evidence="22" id="KW-0458">Lysosome</keyword>
<feature type="domain" description="EGF-like" evidence="33">
    <location>
        <begin position="358"/>
        <end position="398"/>
    </location>
</feature>
<evidence type="ECO:0000256" key="3">
    <source>
        <dbReference type="ARBA" id="ARBA00022448"/>
    </source>
</evidence>
<dbReference type="Gene3D" id="2.60.120.290">
    <property type="entry name" value="Spermadhesin, CUB domain"/>
    <property type="match status" value="27"/>
</dbReference>
<evidence type="ECO:0000256" key="14">
    <source>
        <dbReference type="ARBA" id="ARBA00022837"/>
    </source>
</evidence>
<comment type="subunit">
    <text evidence="27">Interacts with AMN. Component of the cubam complex composed of one CUBN trimer and one AMN chain. The cubam complex can dimerize. Interacts with LRP2 in a dual-receptor complex in a calcium-dependent manner. Found in a complex with PID1/PCLI1, LRP1 and CUBNI. Interacts with LRP1 and PID1/PCLI1.</text>
</comment>
<feature type="domain" description="CUB" evidence="32">
    <location>
        <begin position="1539"/>
        <end position="1652"/>
    </location>
</feature>
<dbReference type="GO" id="GO:0005768">
    <property type="term" value="C:endosome"/>
    <property type="evidence" value="ECO:0007669"/>
    <property type="project" value="UniProtKB-SubCell"/>
</dbReference>
<feature type="domain" description="CUB" evidence="32">
    <location>
        <begin position="486"/>
        <end position="598"/>
    </location>
</feature>
<dbReference type="FunFam" id="2.60.120.290:FF:000018">
    <property type="entry name" value="cubilin"/>
    <property type="match status" value="2"/>
</dbReference>
<feature type="domain" description="CUB" evidence="32">
    <location>
        <begin position="2845"/>
        <end position="2952"/>
    </location>
</feature>
<reference evidence="35" key="1">
    <citation type="submission" date="2025-08" db="UniProtKB">
        <authorList>
            <consortium name="RefSeq"/>
        </authorList>
    </citation>
    <scope>IDENTIFICATION</scope>
</reference>
<keyword evidence="34" id="KW-1185">Reference proteome</keyword>
<comment type="subcellular location">
    <subcellularLocation>
        <location evidence="2">Cell membrane</location>
        <topology evidence="2">Peripheral membrane protein</topology>
    </subcellularLocation>
    <subcellularLocation>
        <location evidence="1">Endosome</location>
    </subcellularLocation>
    <subcellularLocation>
        <location evidence="24">Lysosome membrane</location>
        <topology evidence="24">Peripheral membrane protein</topology>
    </subcellularLocation>
</comment>
<feature type="disulfide bond" evidence="29">
    <location>
        <begin position="470"/>
        <end position="479"/>
    </location>
</feature>
<feature type="domain" description="CUB" evidence="32">
    <location>
        <begin position="3068"/>
        <end position="3182"/>
    </location>
</feature>
<feature type="domain" description="CUB" evidence="32">
    <location>
        <begin position="2126"/>
        <end position="2244"/>
    </location>
</feature>
<evidence type="ECO:0000256" key="25">
    <source>
        <dbReference type="ARBA" id="ARBA00023878"/>
    </source>
</evidence>
<evidence type="ECO:0000256" key="12">
    <source>
        <dbReference type="ARBA" id="ARBA00022737"/>
    </source>
</evidence>
<keyword evidence="10" id="KW-0479">Metal-binding</keyword>
<keyword evidence="5 29" id="KW-0245">EGF-like domain</keyword>
<evidence type="ECO:0000256" key="30">
    <source>
        <dbReference type="SAM" id="Coils"/>
    </source>
</evidence>
<dbReference type="SMART" id="SM00179">
    <property type="entry name" value="EGF_CA"/>
    <property type="match status" value="7"/>
</dbReference>
<dbReference type="PROSITE" id="PS00022">
    <property type="entry name" value="EGF_1"/>
    <property type="match status" value="4"/>
</dbReference>
<feature type="disulfide bond" evidence="29">
    <location>
        <begin position="411"/>
        <end position="421"/>
    </location>
</feature>
<keyword evidence="3" id="KW-0813">Transport</keyword>
<dbReference type="FunFam" id="2.10.25.10:FF:000472">
    <property type="entry name" value="Uncharacterized protein, isoform A"/>
    <property type="match status" value="1"/>
</dbReference>
<feature type="disulfide bond" evidence="29">
    <location>
        <begin position="206"/>
        <end position="215"/>
    </location>
</feature>
<evidence type="ECO:0000313" key="35">
    <source>
        <dbReference type="RefSeq" id="XP_022107898.1"/>
    </source>
</evidence>
<accession>A0A8B7ZQP6</accession>
<dbReference type="CTD" id="8029"/>
<dbReference type="Pfam" id="PF00008">
    <property type="entry name" value="EGF"/>
    <property type="match status" value="2"/>
</dbReference>
<evidence type="ECO:0000256" key="24">
    <source>
        <dbReference type="ARBA" id="ARBA00023765"/>
    </source>
</evidence>
<dbReference type="SMART" id="SM00042">
    <property type="entry name" value="CUB"/>
    <property type="match status" value="27"/>
</dbReference>
<feature type="domain" description="EGF-like" evidence="33">
    <location>
        <begin position="444"/>
        <end position="480"/>
    </location>
</feature>
<dbReference type="Proteomes" id="UP000694845">
    <property type="component" value="Unplaced"/>
</dbReference>
<feature type="domain" description="CUB" evidence="32">
    <location>
        <begin position="2605"/>
        <end position="2724"/>
    </location>
</feature>
<feature type="domain" description="CUB" evidence="32">
    <location>
        <begin position="3544"/>
        <end position="3662"/>
    </location>
</feature>
<feature type="domain" description="CUB" evidence="32">
    <location>
        <begin position="1881"/>
        <end position="1994"/>
    </location>
</feature>
<dbReference type="InterPro" id="IPR018097">
    <property type="entry name" value="EGF_Ca-bd_CS"/>
</dbReference>
<dbReference type="GO" id="GO:0008203">
    <property type="term" value="P:cholesterol metabolic process"/>
    <property type="evidence" value="ECO:0007669"/>
    <property type="project" value="UniProtKB-KW"/>
</dbReference>
<dbReference type="SUPFAM" id="SSF57196">
    <property type="entry name" value="EGF/Laminin"/>
    <property type="match status" value="3"/>
</dbReference>
<dbReference type="InterPro" id="IPR049883">
    <property type="entry name" value="NOTCH1_EGF-like"/>
</dbReference>
<evidence type="ECO:0000256" key="7">
    <source>
        <dbReference type="ARBA" id="ARBA00022553"/>
    </source>
</evidence>
<dbReference type="CDD" id="cd00041">
    <property type="entry name" value="CUB"/>
    <property type="match status" value="27"/>
</dbReference>
<dbReference type="FunFam" id="2.10.25.10:FF:000429">
    <property type="entry name" value="Cubilin"/>
    <property type="match status" value="1"/>
</dbReference>
<keyword evidence="8" id="KW-0846">Cobalamin</keyword>
<feature type="disulfide bond" evidence="29">
    <location>
        <begin position="432"/>
        <end position="441"/>
    </location>
</feature>
<feature type="domain" description="CUB" evidence="32">
    <location>
        <begin position="3426"/>
        <end position="3538"/>
    </location>
</feature>
<evidence type="ECO:0000256" key="15">
    <source>
        <dbReference type="ARBA" id="ARBA00022927"/>
    </source>
</evidence>
<feature type="domain" description="CUB" evidence="32">
    <location>
        <begin position="954"/>
        <end position="1067"/>
    </location>
</feature>
<feature type="domain" description="CUB" evidence="32">
    <location>
        <begin position="1190"/>
        <end position="1302"/>
    </location>
</feature>
<evidence type="ECO:0000256" key="5">
    <source>
        <dbReference type="ARBA" id="ARBA00022536"/>
    </source>
</evidence>